<name>A0A060T9V1_BLAAD</name>
<reference evidence="2" key="1">
    <citation type="submission" date="2014-02" db="EMBL/GenBank/DDBJ databases">
        <authorList>
            <person name="Genoscope - CEA"/>
        </authorList>
    </citation>
    <scope>NUCLEOTIDE SEQUENCE</scope>
    <source>
        <strain evidence="2">LS3</strain>
    </source>
</reference>
<gene>
    <name evidence="2" type="ORF">GNLVRS02_ARAD1D14674g</name>
</gene>
<evidence type="ECO:0000313" key="2">
    <source>
        <dbReference type="EMBL" id="CDP37579.1"/>
    </source>
</evidence>
<dbReference type="EMBL" id="HG937694">
    <property type="protein sequence ID" value="CDP37579.1"/>
    <property type="molecule type" value="Genomic_DNA"/>
</dbReference>
<protein>
    <submittedName>
        <fullName evidence="2">ARAD1D14674p</fullName>
    </submittedName>
</protein>
<evidence type="ECO:0000256" key="1">
    <source>
        <dbReference type="SAM" id="Phobius"/>
    </source>
</evidence>
<sequence length="119" mass="13247">MYPRSIPHAANSAYWAHNLRGIQGYPGVKLFVYPELWALTIQPKQLFHQKKAVLGLFWVRLTSSTFLVSVGSAFFSRLLSFQVLHFLRCLAGSSHTCNGGACFGQPTGRSYIVGWVEVG</sequence>
<proteinExistence type="predicted"/>
<accession>A0A060T9V1</accession>
<keyword evidence="1" id="KW-0472">Membrane</keyword>
<organism evidence="2">
    <name type="scientific">Blastobotrys adeninivorans</name>
    <name type="common">Yeast</name>
    <name type="synonym">Arxula adeninivorans</name>
    <dbReference type="NCBI Taxonomy" id="409370"/>
    <lineage>
        <taxon>Eukaryota</taxon>
        <taxon>Fungi</taxon>
        <taxon>Dikarya</taxon>
        <taxon>Ascomycota</taxon>
        <taxon>Saccharomycotina</taxon>
        <taxon>Dipodascomycetes</taxon>
        <taxon>Dipodascales</taxon>
        <taxon>Trichomonascaceae</taxon>
        <taxon>Blastobotrys</taxon>
    </lineage>
</organism>
<feature type="transmembrane region" description="Helical" evidence="1">
    <location>
        <begin position="52"/>
        <end position="75"/>
    </location>
</feature>
<reference evidence="2" key="2">
    <citation type="submission" date="2014-06" db="EMBL/GenBank/DDBJ databases">
        <title>The complete genome of Blastobotrys (Arxula) adeninivorans LS3 - a yeast of biotechnological interest.</title>
        <authorList>
            <person name="Kunze G."/>
            <person name="Gaillardin C."/>
            <person name="Czernicka M."/>
            <person name="Durrens P."/>
            <person name="Martin T."/>
            <person name="Boer E."/>
            <person name="Gabaldon T."/>
            <person name="Cruz J."/>
            <person name="Talla E."/>
            <person name="Marck C."/>
            <person name="Goffeau A."/>
            <person name="Barbe V."/>
            <person name="Baret P."/>
            <person name="Baronian K."/>
            <person name="Beier S."/>
            <person name="Bleykasten C."/>
            <person name="Bode R."/>
            <person name="Casaregola S."/>
            <person name="Despons L."/>
            <person name="Fairhead C."/>
            <person name="Giersberg M."/>
            <person name="Gierski P."/>
            <person name="Hahnel U."/>
            <person name="Hartmann A."/>
            <person name="Jankowska D."/>
            <person name="Jubin C."/>
            <person name="Jung P."/>
            <person name="Lafontaine I."/>
            <person name="Leh-Louis V."/>
            <person name="Lemaire M."/>
            <person name="Marcet-Houben M."/>
            <person name="Mascher M."/>
            <person name="Morel G."/>
            <person name="Richard G.-F."/>
            <person name="Riechen J."/>
            <person name="Sacerdot C."/>
            <person name="Sarkar A."/>
            <person name="Savel G."/>
            <person name="Schacherer J."/>
            <person name="Sherman D."/>
            <person name="Straub M.-L."/>
            <person name="Stein N."/>
            <person name="Thierry A."/>
            <person name="Trautwein-Schult A."/>
            <person name="Westhof E."/>
            <person name="Worch S."/>
            <person name="Dujon B."/>
            <person name="Souciet J.-L."/>
            <person name="Wincker P."/>
            <person name="Scholz U."/>
            <person name="Neuveglise N."/>
        </authorList>
    </citation>
    <scope>NUCLEOTIDE SEQUENCE</scope>
    <source>
        <strain evidence="2">LS3</strain>
    </source>
</reference>
<dbReference type="AlphaFoldDB" id="A0A060T9V1"/>
<keyword evidence="1" id="KW-0812">Transmembrane</keyword>
<keyword evidence="1" id="KW-1133">Transmembrane helix</keyword>